<dbReference type="InterPro" id="IPR012902">
    <property type="entry name" value="N_methyl_site"/>
</dbReference>
<dbReference type="PROSITE" id="PS00409">
    <property type="entry name" value="PROKAR_NTER_METHYL"/>
    <property type="match status" value="1"/>
</dbReference>
<dbReference type="Pfam" id="PF08805">
    <property type="entry name" value="PilS"/>
    <property type="match status" value="1"/>
</dbReference>
<proteinExistence type="predicted"/>
<dbReference type="InterPro" id="IPR045584">
    <property type="entry name" value="Pilin-like"/>
</dbReference>
<feature type="transmembrane region" description="Helical" evidence="2">
    <location>
        <begin position="12"/>
        <end position="36"/>
    </location>
</feature>
<keyword evidence="2" id="KW-0472">Membrane</keyword>
<name>A0A6X7X1X0_SALIN</name>
<keyword evidence="2" id="KW-1133">Transmembrane helix</keyword>
<keyword evidence="2" id="KW-0812">Transmembrane</keyword>
<reference evidence="4" key="2">
    <citation type="submission" date="2019-10" db="EMBL/GenBank/DDBJ databases">
        <authorList>
            <consortium name="NCBI Pathogen Detection Project"/>
        </authorList>
    </citation>
    <scope>NUCLEOTIDE SEQUENCE</scope>
    <source>
        <strain evidence="4">Salmonella enterica</strain>
    </source>
</reference>
<sequence length="181" mass="19698">MTHILSKKRKKGFSLLELLLVFGVIAAIIVAVFMVYPKVSSGQKIDSDIKILGTLNAGIKNLYAGQADFTGLSVDAVIKSKIVPEDIVDDNLIWDSWGANVLIEPYYDGSFYIGFENISVDACPKFVSQAGASYFKIVVGSTEVKNIENGLELNMATTTSACANGEDGYSDKPITVYFYDK</sequence>
<dbReference type="EMBL" id="DAAFVM010000024">
    <property type="protein sequence ID" value="HAB1680018.1"/>
    <property type="molecule type" value="Genomic_DNA"/>
</dbReference>
<dbReference type="Gene3D" id="3.30.1690.10">
    <property type="entry name" value="TcpA-like pilin"/>
    <property type="match status" value="1"/>
</dbReference>
<dbReference type="InterPro" id="IPR014911">
    <property type="entry name" value="PilS_N"/>
</dbReference>
<accession>A0A6X7X1X0</accession>
<evidence type="ECO:0000259" key="3">
    <source>
        <dbReference type="Pfam" id="PF08805"/>
    </source>
</evidence>
<comment type="caution">
    <text evidence="4">The sequence shown here is derived from an EMBL/GenBank/DDBJ whole genome shotgun (WGS) entry which is preliminary data.</text>
</comment>
<dbReference type="AlphaFoldDB" id="A0A6X7X1X0"/>
<reference evidence="4" key="1">
    <citation type="journal article" date="2018" name="Genome Biol.">
        <title>SKESA: strategic k-mer extension for scrupulous assemblies.</title>
        <authorList>
            <person name="Souvorov A."/>
            <person name="Agarwala R."/>
            <person name="Lipman D.J."/>
        </authorList>
    </citation>
    <scope>NUCLEOTIDE SEQUENCE</scope>
    <source>
        <strain evidence="4">Salmonella enterica</strain>
    </source>
</reference>
<feature type="domain" description="Type 4 secretion system PilS N-terminal" evidence="3">
    <location>
        <begin position="51"/>
        <end position="167"/>
    </location>
</feature>
<evidence type="ECO:0000256" key="1">
    <source>
        <dbReference type="ARBA" id="ARBA00004167"/>
    </source>
</evidence>
<protein>
    <submittedName>
        <fullName evidence="4">Bundlin family protein</fullName>
    </submittedName>
</protein>
<gene>
    <name evidence="4" type="ORF">GBY48_23505</name>
</gene>
<dbReference type="SUPFAM" id="SSF54523">
    <property type="entry name" value="Pili subunits"/>
    <property type="match status" value="1"/>
</dbReference>
<organism evidence="4">
    <name type="scientific">Salmonella infantis</name>
    <dbReference type="NCBI Taxonomy" id="595"/>
    <lineage>
        <taxon>Bacteria</taxon>
        <taxon>Pseudomonadati</taxon>
        <taxon>Pseudomonadota</taxon>
        <taxon>Gammaproteobacteria</taxon>
        <taxon>Enterobacterales</taxon>
        <taxon>Enterobacteriaceae</taxon>
        <taxon>Salmonella</taxon>
    </lineage>
</organism>
<evidence type="ECO:0000256" key="2">
    <source>
        <dbReference type="SAM" id="Phobius"/>
    </source>
</evidence>
<dbReference type="GO" id="GO:0016020">
    <property type="term" value="C:membrane"/>
    <property type="evidence" value="ECO:0007669"/>
    <property type="project" value="UniProtKB-SubCell"/>
</dbReference>
<comment type="subcellular location">
    <subcellularLocation>
        <location evidence="1">Membrane</location>
        <topology evidence="1">Single-pass membrane protein</topology>
    </subcellularLocation>
</comment>
<dbReference type="Pfam" id="PF07963">
    <property type="entry name" value="N_methyl"/>
    <property type="match status" value="1"/>
</dbReference>
<evidence type="ECO:0000313" key="4">
    <source>
        <dbReference type="EMBL" id="HAB1680018.1"/>
    </source>
</evidence>